<feature type="region of interest" description="Disordered" evidence="7">
    <location>
        <begin position="1"/>
        <end position="31"/>
    </location>
</feature>
<comment type="similarity">
    <text evidence="1 6">Belongs to the eukaryotic initiation factor 4E family.</text>
</comment>
<evidence type="ECO:0000313" key="8">
    <source>
        <dbReference type="EMBL" id="OBA28753.1"/>
    </source>
</evidence>
<evidence type="ECO:0000256" key="1">
    <source>
        <dbReference type="ARBA" id="ARBA00009860"/>
    </source>
</evidence>
<evidence type="ECO:0000256" key="2">
    <source>
        <dbReference type="ARBA" id="ARBA00022540"/>
    </source>
</evidence>
<name>A0A1B7TJ56_9ASCO</name>
<dbReference type="GO" id="GO:0003743">
    <property type="term" value="F:translation initiation factor activity"/>
    <property type="evidence" value="ECO:0007669"/>
    <property type="project" value="UniProtKB-KW"/>
</dbReference>
<evidence type="ECO:0000313" key="9">
    <source>
        <dbReference type="Proteomes" id="UP000092321"/>
    </source>
</evidence>
<evidence type="ECO:0000256" key="7">
    <source>
        <dbReference type="SAM" id="MobiDB-lite"/>
    </source>
</evidence>
<dbReference type="GO" id="GO:0006417">
    <property type="term" value="P:regulation of translation"/>
    <property type="evidence" value="ECO:0007669"/>
    <property type="project" value="UniProtKB-KW"/>
</dbReference>
<dbReference type="SUPFAM" id="SSF55418">
    <property type="entry name" value="eIF4e-like"/>
    <property type="match status" value="2"/>
</dbReference>
<comment type="caution">
    <text evidence="8">The sequence shown here is derived from an EMBL/GenBank/DDBJ whole genome shotgun (WGS) entry which is preliminary data.</text>
</comment>
<dbReference type="AlphaFoldDB" id="A0A1B7TJ56"/>
<dbReference type="PANTHER" id="PTHR11960:SF8">
    <property type="entry name" value="EUKARYOTIC TRANSLATION INITIATION FACTOR 4E1-RELATED"/>
    <property type="match status" value="1"/>
</dbReference>
<dbReference type="OrthoDB" id="590761at2759"/>
<protein>
    <submittedName>
        <fullName evidence="8">Translation initiation factor eIF4e</fullName>
    </submittedName>
</protein>
<keyword evidence="9" id="KW-1185">Reference proteome</keyword>
<keyword evidence="4 6" id="KW-0694">RNA-binding</keyword>
<dbReference type="GO" id="GO:0000340">
    <property type="term" value="F:RNA 7-methylguanosine cap binding"/>
    <property type="evidence" value="ECO:0007669"/>
    <property type="project" value="TreeGrafter"/>
</dbReference>
<dbReference type="InterPro" id="IPR001040">
    <property type="entry name" value="TIF_eIF_4E"/>
</dbReference>
<dbReference type="Pfam" id="PF01652">
    <property type="entry name" value="IF4E"/>
    <property type="match status" value="1"/>
</dbReference>
<dbReference type="PANTHER" id="PTHR11960">
    <property type="entry name" value="EUKARYOTIC TRANSLATION INITIATION FACTOR 4E RELATED"/>
    <property type="match status" value="1"/>
</dbReference>
<keyword evidence="2 6" id="KW-0396">Initiation factor</keyword>
<reference evidence="9" key="1">
    <citation type="journal article" date="2016" name="Proc. Natl. Acad. Sci. U.S.A.">
        <title>Comparative genomics of biotechnologically important yeasts.</title>
        <authorList>
            <person name="Riley R."/>
            <person name="Haridas S."/>
            <person name="Wolfe K.H."/>
            <person name="Lopes M.R."/>
            <person name="Hittinger C.T."/>
            <person name="Goeker M."/>
            <person name="Salamov A.A."/>
            <person name="Wisecaver J.H."/>
            <person name="Long T.M."/>
            <person name="Calvey C.H."/>
            <person name="Aerts A.L."/>
            <person name="Barry K.W."/>
            <person name="Choi C."/>
            <person name="Clum A."/>
            <person name="Coughlan A.Y."/>
            <person name="Deshpande S."/>
            <person name="Douglass A.P."/>
            <person name="Hanson S.J."/>
            <person name="Klenk H.-P."/>
            <person name="LaButti K.M."/>
            <person name="Lapidus A."/>
            <person name="Lindquist E.A."/>
            <person name="Lipzen A.M."/>
            <person name="Meier-Kolthoff J.P."/>
            <person name="Ohm R.A."/>
            <person name="Otillar R.P."/>
            <person name="Pangilinan J.L."/>
            <person name="Peng Y."/>
            <person name="Rokas A."/>
            <person name="Rosa C.A."/>
            <person name="Scheuner C."/>
            <person name="Sibirny A.A."/>
            <person name="Slot J.C."/>
            <person name="Stielow J.B."/>
            <person name="Sun H."/>
            <person name="Kurtzman C.P."/>
            <person name="Blackwell M."/>
            <person name="Grigoriev I.V."/>
            <person name="Jeffries T.W."/>
        </authorList>
    </citation>
    <scope>NUCLEOTIDE SEQUENCE [LARGE SCALE GENOMIC DNA]</scope>
    <source>
        <strain evidence="9">NRRL Y-1626</strain>
    </source>
</reference>
<evidence type="ECO:0000256" key="3">
    <source>
        <dbReference type="ARBA" id="ARBA00022845"/>
    </source>
</evidence>
<evidence type="ECO:0000256" key="6">
    <source>
        <dbReference type="RuleBase" id="RU004374"/>
    </source>
</evidence>
<dbReference type="GO" id="GO:0016281">
    <property type="term" value="C:eukaryotic translation initiation factor 4F complex"/>
    <property type="evidence" value="ECO:0007669"/>
    <property type="project" value="TreeGrafter"/>
</dbReference>
<feature type="compositionally biased region" description="Basic and acidic residues" evidence="7">
    <location>
        <begin position="1"/>
        <end position="15"/>
    </location>
</feature>
<keyword evidence="5 6" id="KW-0648">Protein biosynthesis</keyword>
<dbReference type="InterPro" id="IPR023398">
    <property type="entry name" value="TIF_eIF4e-like"/>
</dbReference>
<proteinExistence type="inferred from homology"/>
<accession>A0A1B7TJ56</accession>
<keyword evidence="3" id="KW-0810">Translation regulation</keyword>
<sequence length="307" mass="35909">MSFDILRSESSEEPKSQSSKNKKILSSKLSKVVSIDNSNSKITDNEYPDNNKHPLNSTWKLWYTKPKISSNEKWSALLRPIMEIKTLEEFWALNSLIPSIDQLPVKVDYHLFRTPLRPEWEDENNSKGGKIIVEINDIDRMKVVWLNLMLMAICEHFEDLEPLKEEDEAWLQQSAIFYNDFLNTNEPSTEEPQEDEDDTKTGEYSSIVNGVVFSKRNRFLRASIWTRHSNDKSKAIQIAQKMRTVILNWLDLQNLEQEVLLEIDDDHKINYGKSQGHLNSKWSIKLKFLTLKDNVQLVTLPVERKKE</sequence>
<gene>
    <name evidence="8" type="ORF">HANVADRAFT_51217</name>
</gene>
<dbReference type="Gene3D" id="3.30.760.10">
    <property type="entry name" value="RNA Cap, Translation Initiation Factor Eif4e"/>
    <property type="match status" value="1"/>
</dbReference>
<dbReference type="EMBL" id="LXPE01000002">
    <property type="protein sequence ID" value="OBA28753.1"/>
    <property type="molecule type" value="Genomic_DNA"/>
</dbReference>
<evidence type="ECO:0000256" key="5">
    <source>
        <dbReference type="ARBA" id="ARBA00022917"/>
    </source>
</evidence>
<evidence type="ECO:0000256" key="4">
    <source>
        <dbReference type="ARBA" id="ARBA00022884"/>
    </source>
</evidence>
<organism evidence="8 9">
    <name type="scientific">Hanseniaspora valbyensis NRRL Y-1626</name>
    <dbReference type="NCBI Taxonomy" id="766949"/>
    <lineage>
        <taxon>Eukaryota</taxon>
        <taxon>Fungi</taxon>
        <taxon>Dikarya</taxon>
        <taxon>Ascomycota</taxon>
        <taxon>Saccharomycotina</taxon>
        <taxon>Saccharomycetes</taxon>
        <taxon>Saccharomycodales</taxon>
        <taxon>Saccharomycodaceae</taxon>
        <taxon>Hanseniaspora</taxon>
    </lineage>
</organism>
<dbReference type="Proteomes" id="UP000092321">
    <property type="component" value="Unassembled WGS sequence"/>
</dbReference>